<protein>
    <submittedName>
        <fullName evidence="4">Dihydrodipicolinate reductase</fullName>
    </submittedName>
</protein>
<dbReference type="GO" id="GO:0009089">
    <property type="term" value="P:lysine biosynthetic process via diaminopimelate"/>
    <property type="evidence" value="ECO:0007669"/>
    <property type="project" value="InterPro"/>
</dbReference>
<dbReference type="InterPro" id="IPR000846">
    <property type="entry name" value="DapB_N"/>
</dbReference>
<dbReference type="EMBL" id="DVMP01000143">
    <property type="protein sequence ID" value="HIU26371.1"/>
    <property type="molecule type" value="Genomic_DNA"/>
</dbReference>
<evidence type="ECO:0000259" key="3">
    <source>
        <dbReference type="Pfam" id="PF01113"/>
    </source>
</evidence>
<dbReference type="Gene3D" id="3.40.50.720">
    <property type="entry name" value="NAD(P)-binding Rossmann-like Domain"/>
    <property type="match status" value="1"/>
</dbReference>
<dbReference type="SUPFAM" id="SSF51735">
    <property type="entry name" value="NAD(P)-binding Rossmann-fold domains"/>
    <property type="match status" value="1"/>
</dbReference>
<dbReference type="InterPro" id="IPR036291">
    <property type="entry name" value="NAD(P)-bd_dom_sf"/>
</dbReference>
<dbReference type="AlphaFoldDB" id="A0A9D1I0X8"/>
<gene>
    <name evidence="4" type="ORF">IAC50_07770</name>
</gene>
<proteinExistence type="predicted"/>
<comment type="caution">
    <text evidence="4">The sequence shown here is derived from an EMBL/GenBank/DDBJ whole genome shotgun (WGS) entry which is preliminary data.</text>
</comment>
<keyword evidence="1" id="KW-0521">NADP</keyword>
<evidence type="ECO:0000313" key="5">
    <source>
        <dbReference type="Proteomes" id="UP000824090"/>
    </source>
</evidence>
<keyword evidence="2" id="KW-0560">Oxidoreductase</keyword>
<dbReference type="Proteomes" id="UP000824090">
    <property type="component" value="Unassembled WGS sequence"/>
</dbReference>
<feature type="domain" description="Dihydrodipicolinate reductase N-terminal" evidence="3">
    <location>
        <begin position="10"/>
        <end position="102"/>
    </location>
</feature>
<name>A0A9D1I0X8_9FIRM</name>
<dbReference type="Pfam" id="PF01113">
    <property type="entry name" value="DapB_N"/>
    <property type="match status" value="1"/>
</dbReference>
<dbReference type="GO" id="GO:0008839">
    <property type="term" value="F:4-hydroxy-tetrahydrodipicolinate reductase"/>
    <property type="evidence" value="ECO:0007669"/>
    <property type="project" value="InterPro"/>
</dbReference>
<reference evidence="4" key="1">
    <citation type="submission" date="2020-10" db="EMBL/GenBank/DDBJ databases">
        <authorList>
            <person name="Gilroy R."/>
        </authorList>
    </citation>
    <scope>NUCLEOTIDE SEQUENCE</scope>
    <source>
        <strain evidence="4">ChiHcec3-6078</strain>
    </source>
</reference>
<evidence type="ECO:0000256" key="1">
    <source>
        <dbReference type="ARBA" id="ARBA00022857"/>
    </source>
</evidence>
<sequence length="358" mass="38782">MKDRITFAQYGCGRMGRHTAQYAMEKGAELVAAFDMNPSITGKDFGEAAGLSKTGVAILAAEDADRILKELKPDICIITTQSLMKDVRDIMLICAKNGVNAISTCEEAIFPWNSAPAITEEIDRVAKENNCTITGTGANESQYGGMFALFGGNTQKTERIKASAQYNVDDYGIALAKGHGVGLTAEEFEKEIAAADNISDEERKALIEKGEFLPSYVWNTNGWLCDYLGLTVKRQTQKCVPQFAEVDIESRTMGETIPAGRAIGMSAVCTTETEEGITIETECIGIVYGRGEEDTNISVTYGVPDTHMVVSKPSTVEMTCGTIVNRIPDVINAPAGFVTTSRMPVLKYRAGSLHTYCK</sequence>
<dbReference type="CDD" id="cd24146">
    <property type="entry name" value="nat-AmDH_N_like"/>
    <property type="match status" value="1"/>
</dbReference>
<reference evidence="4" key="2">
    <citation type="journal article" date="2021" name="PeerJ">
        <title>Extensive microbial diversity within the chicken gut microbiome revealed by metagenomics and culture.</title>
        <authorList>
            <person name="Gilroy R."/>
            <person name="Ravi A."/>
            <person name="Getino M."/>
            <person name="Pursley I."/>
            <person name="Horton D.L."/>
            <person name="Alikhan N.F."/>
            <person name="Baker D."/>
            <person name="Gharbi K."/>
            <person name="Hall N."/>
            <person name="Watson M."/>
            <person name="Adriaenssens E.M."/>
            <person name="Foster-Nyarko E."/>
            <person name="Jarju S."/>
            <person name="Secka A."/>
            <person name="Antonio M."/>
            <person name="Oren A."/>
            <person name="Chaudhuri R.R."/>
            <person name="La Ragione R."/>
            <person name="Hildebrand F."/>
            <person name="Pallen M.J."/>
        </authorList>
    </citation>
    <scope>NUCLEOTIDE SEQUENCE</scope>
    <source>
        <strain evidence="4">ChiHcec3-6078</strain>
    </source>
</reference>
<organism evidence="4 5">
    <name type="scientific">Candidatus Allocopromorpha excrementigallinarum</name>
    <dbReference type="NCBI Taxonomy" id="2840742"/>
    <lineage>
        <taxon>Bacteria</taxon>
        <taxon>Bacillati</taxon>
        <taxon>Bacillota</taxon>
        <taxon>Clostridia</taxon>
        <taxon>Eubacteriales</taxon>
        <taxon>Eubacteriaceae</taxon>
        <taxon>Eubacteriaceae incertae sedis</taxon>
        <taxon>Candidatus Allocopromorpha</taxon>
    </lineage>
</organism>
<evidence type="ECO:0000256" key="2">
    <source>
        <dbReference type="ARBA" id="ARBA00023002"/>
    </source>
</evidence>
<accession>A0A9D1I0X8</accession>
<evidence type="ECO:0000313" key="4">
    <source>
        <dbReference type="EMBL" id="HIU26371.1"/>
    </source>
</evidence>